<protein>
    <submittedName>
        <fullName evidence="1">Uncharacterized protein</fullName>
    </submittedName>
</protein>
<organism evidence="1">
    <name type="scientific">Athelia psychrophila</name>
    <dbReference type="NCBI Taxonomy" id="1759441"/>
    <lineage>
        <taxon>Eukaryota</taxon>
        <taxon>Fungi</taxon>
        <taxon>Dikarya</taxon>
        <taxon>Basidiomycota</taxon>
        <taxon>Agaricomycotina</taxon>
        <taxon>Agaricomycetes</taxon>
        <taxon>Agaricomycetidae</taxon>
        <taxon>Atheliales</taxon>
        <taxon>Atheliaceae</taxon>
        <taxon>Athelia</taxon>
    </lineage>
</organism>
<dbReference type="AlphaFoldDB" id="A0A166CAL5"/>
<sequence length="182" mass="19782">MTSYNQHHRTSWSSAQFRMTSTIDFPQTANKSTMSLAPARHATALEVCDVLYGPSPSPPDLEAIERYYEAGATYENPFVTATSRSLIADIHAFARALATVDVPTPRAALAVLFPFLGGADGRWFRGMRVWSEIGNVCESESFGESSAASSQGRGLNIQVLSRACELCFPRDLARSTTPMPSA</sequence>
<evidence type="ECO:0000313" key="1">
    <source>
        <dbReference type="EMBL" id="KZP13455.1"/>
    </source>
</evidence>
<proteinExistence type="predicted"/>
<dbReference type="STRING" id="436010.A0A166CAL5"/>
<name>A0A166CAL5_9AGAM</name>
<accession>A0A166CAL5</accession>
<feature type="non-terminal residue" evidence="1">
    <location>
        <position position="182"/>
    </location>
</feature>
<dbReference type="EMBL" id="KV417632">
    <property type="protein sequence ID" value="KZP13455.1"/>
    <property type="molecule type" value="Genomic_DNA"/>
</dbReference>
<dbReference type="OrthoDB" id="9995831at2759"/>
<gene>
    <name evidence="1" type="ORF">FIBSPDRAFT_869281</name>
</gene>
<reference evidence="1" key="1">
    <citation type="journal article" date="2016" name="Mol. Biol. Evol.">
        <title>Comparative Genomics of Early-Diverging Mushroom-Forming Fungi Provides Insights into the Origins of Lignocellulose Decay Capabilities.</title>
        <authorList>
            <person name="Nagy L.G."/>
            <person name="Riley R."/>
            <person name="Tritt A."/>
            <person name="Adam C."/>
            <person name="Daum C."/>
            <person name="Floudas D."/>
            <person name="Sun H."/>
            <person name="Yadav J.S."/>
            <person name="Pangilinan J."/>
            <person name="Larsson K.H."/>
            <person name="Matsuura K."/>
            <person name="Barry K."/>
            <person name="Labutti K."/>
            <person name="Kuo R."/>
            <person name="Ohm R.A."/>
            <person name="Bhattacharya S.S."/>
            <person name="Shirouzu T."/>
            <person name="Yoshinaga Y."/>
            <person name="Martin F.M."/>
            <person name="Grigoriev I.V."/>
            <person name="Hibbett D.S."/>
        </authorList>
    </citation>
    <scope>NUCLEOTIDE SEQUENCE [LARGE SCALE GENOMIC DNA]</scope>
    <source>
        <strain evidence="1">CBS 109695</strain>
    </source>
</reference>